<dbReference type="EMBL" id="JAEFCI010013454">
    <property type="protein sequence ID" value="KAG5455390.1"/>
    <property type="molecule type" value="Genomic_DNA"/>
</dbReference>
<dbReference type="SUPFAM" id="SSF51366">
    <property type="entry name" value="Ribulose-phoshate binding barrel"/>
    <property type="match status" value="1"/>
</dbReference>
<dbReference type="GO" id="GO:0000105">
    <property type="term" value="P:L-histidine biosynthetic process"/>
    <property type="evidence" value="ECO:0007669"/>
    <property type="project" value="InterPro"/>
</dbReference>
<dbReference type="InterPro" id="IPR011060">
    <property type="entry name" value="RibuloseP-bd_barrel"/>
</dbReference>
<organism evidence="2 3">
    <name type="scientific">Olpidium bornovanus</name>
    <dbReference type="NCBI Taxonomy" id="278681"/>
    <lineage>
        <taxon>Eukaryota</taxon>
        <taxon>Fungi</taxon>
        <taxon>Fungi incertae sedis</taxon>
        <taxon>Olpidiomycota</taxon>
        <taxon>Olpidiomycotina</taxon>
        <taxon>Olpidiomycetes</taxon>
        <taxon>Olpidiales</taxon>
        <taxon>Olpidiaceae</taxon>
        <taxon>Olpidium</taxon>
    </lineage>
</organism>
<accession>A0A8H8DDZ7</accession>
<sequence>MITAAGKGTRFRPCIDLHEGEVKQIVGGTLAGDSSCTTNFVSPLPPEHYADLYRRNGLTGGHLIKLGGGNDEAARSALACWRGAFVIVTSWLFPAKEFSLDRLRRLSEEVGREKLVVDVSCRKRDGRWFVAIDKWQTITDMEVNGGMLSAHIMSTRKTL</sequence>
<proteinExistence type="inferred from homology"/>
<name>A0A8H8DDZ7_9FUNG</name>
<keyword evidence="2" id="KW-0413">Isomerase</keyword>
<dbReference type="Proteomes" id="UP000673691">
    <property type="component" value="Unassembled WGS sequence"/>
</dbReference>
<comment type="similarity">
    <text evidence="1">Belongs to the HisA/HisF family.</text>
</comment>
<evidence type="ECO:0000256" key="1">
    <source>
        <dbReference type="ARBA" id="ARBA00009667"/>
    </source>
</evidence>
<dbReference type="PANTHER" id="PTHR43090:SF2">
    <property type="entry name" value="1-(5-PHOSPHORIBOSYL)-5-[(5-PHOSPHORIBOSYLAMINO)METHYLIDENEAMINO] IMIDAZOLE-4-CARBOXAMIDE ISOMERASE"/>
    <property type="match status" value="1"/>
</dbReference>
<dbReference type="GO" id="GO:0003949">
    <property type="term" value="F:1-(5-phosphoribosyl)-5-[(5-phosphoribosylamino)methylideneamino]imidazole-4-carboxamide isomerase activity"/>
    <property type="evidence" value="ECO:0007669"/>
    <property type="project" value="InterPro"/>
</dbReference>
<dbReference type="PANTHER" id="PTHR43090">
    <property type="entry name" value="1-(5-PHOSPHORIBOSYL)-5-[(5-PHOSPHORIBOSYLAMINO)METHYLIDENEAMINO] IMIDAZOLE-4-CARBOXAMIDE ISOMERASE"/>
    <property type="match status" value="1"/>
</dbReference>
<dbReference type="Gene3D" id="3.20.20.70">
    <property type="entry name" value="Aldolase class I"/>
    <property type="match status" value="2"/>
</dbReference>
<dbReference type="OrthoDB" id="446074at2759"/>
<dbReference type="GO" id="GO:0000162">
    <property type="term" value="P:L-tryptophan biosynthetic process"/>
    <property type="evidence" value="ECO:0007669"/>
    <property type="project" value="TreeGrafter"/>
</dbReference>
<comment type="caution">
    <text evidence="2">The sequence shown here is derived from an EMBL/GenBank/DDBJ whole genome shotgun (WGS) entry which is preliminary data.</text>
</comment>
<keyword evidence="3" id="KW-1185">Reference proteome</keyword>
<dbReference type="AlphaFoldDB" id="A0A8H8DDZ7"/>
<evidence type="ECO:0000313" key="2">
    <source>
        <dbReference type="EMBL" id="KAG5455390.1"/>
    </source>
</evidence>
<evidence type="ECO:0000313" key="3">
    <source>
        <dbReference type="Proteomes" id="UP000673691"/>
    </source>
</evidence>
<dbReference type="InterPro" id="IPR044524">
    <property type="entry name" value="Isoase_HisA-like"/>
</dbReference>
<dbReference type="InterPro" id="IPR013785">
    <property type="entry name" value="Aldolase_TIM"/>
</dbReference>
<protein>
    <submittedName>
        <fullName evidence="2">1--5-imidazole-4-carboxamide isomerase</fullName>
    </submittedName>
</protein>
<gene>
    <name evidence="2" type="ORF">BJ554DRAFT_5210</name>
</gene>
<dbReference type="GO" id="GO:0005737">
    <property type="term" value="C:cytoplasm"/>
    <property type="evidence" value="ECO:0007669"/>
    <property type="project" value="TreeGrafter"/>
</dbReference>
<reference evidence="2 3" key="1">
    <citation type="journal article" name="Sci. Rep.">
        <title>Genome-scale phylogenetic analyses confirm Olpidium as the closest living zoosporic fungus to the non-flagellated, terrestrial fungi.</title>
        <authorList>
            <person name="Chang Y."/>
            <person name="Rochon D."/>
            <person name="Sekimoto S."/>
            <person name="Wang Y."/>
            <person name="Chovatia M."/>
            <person name="Sandor L."/>
            <person name="Salamov A."/>
            <person name="Grigoriev I.V."/>
            <person name="Stajich J.E."/>
            <person name="Spatafora J.W."/>
        </authorList>
    </citation>
    <scope>NUCLEOTIDE SEQUENCE [LARGE SCALE GENOMIC DNA]</scope>
    <source>
        <strain evidence="2">S191</strain>
    </source>
</reference>